<dbReference type="InterPro" id="IPR027844">
    <property type="entry name" value="INTS15"/>
</dbReference>
<evidence type="ECO:0000313" key="2">
    <source>
        <dbReference type="Proteomes" id="UP001153620"/>
    </source>
</evidence>
<dbReference type="OrthoDB" id="5861309at2759"/>
<dbReference type="PANTHER" id="PTHR14540:SF2">
    <property type="entry name" value="INTEGRATOR COMPLEX SUBUNIT 15"/>
    <property type="match status" value="1"/>
</dbReference>
<reference evidence="1" key="2">
    <citation type="submission" date="2022-10" db="EMBL/GenBank/DDBJ databases">
        <authorList>
            <consortium name="ENA_rothamsted_submissions"/>
            <consortium name="culmorum"/>
            <person name="King R."/>
        </authorList>
    </citation>
    <scope>NUCLEOTIDE SEQUENCE</scope>
</reference>
<dbReference type="EMBL" id="OU895879">
    <property type="protein sequence ID" value="CAG9807970.1"/>
    <property type="molecule type" value="Genomic_DNA"/>
</dbReference>
<gene>
    <name evidence="1" type="ORF">CHIRRI_LOCUS10816</name>
</gene>
<evidence type="ECO:0000313" key="1">
    <source>
        <dbReference type="EMBL" id="CAG9807970.1"/>
    </source>
</evidence>
<reference evidence="1" key="1">
    <citation type="submission" date="2022-01" db="EMBL/GenBank/DDBJ databases">
        <authorList>
            <person name="King R."/>
        </authorList>
    </citation>
    <scope>NUCLEOTIDE SEQUENCE</scope>
</reference>
<accession>A0A9N9S4D5</accession>
<dbReference type="AlphaFoldDB" id="A0A9N9S4D5"/>
<protein>
    <submittedName>
        <fullName evidence="1">Uncharacterized protein</fullName>
    </submittedName>
</protein>
<dbReference type="Proteomes" id="UP001153620">
    <property type="component" value="Chromosome 3"/>
</dbReference>
<dbReference type="PANTHER" id="PTHR14540">
    <property type="entry name" value="INTEGRATOR COMPLEX SUBUNIT 15"/>
    <property type="match status" value="1"/>
</dbReference>
<proteinExistence type="predicted"/>
<name>A0A9N9S4D5_9DIPT</name>
<keyword evidence="2" id="KW-1185">Reference proteome</keyword>
<organism evidence="1 2">
    <name type="scientific">Chironomus riparius</name>
    <dbReference type="NCBI Taxonomy" id="315576"/>
    <lineage>
        <taxon>Eukaryota</taxon>
        <taxon>Metazoa</taxon>
        <taxon>Ecdysozoa</taxon>
        <taxon>Arthropoda</taxon>
        <taxon>Hexapoda</taxon>
        <taxon>Insecta</taxon>
        <taxon>Pterygota</taxon>
        <taxon>Neoptera</taxon>
        <taxon>Endopterygota</taxon>
        <taxon>Diptera</taxon>
        <taxon>Nematocera</taxon>
        <taxon>Chironomoidea</taxon>
        <taxon>Chironomidae</taxon>
        <taxon>Chironominae</taxon>
        <taxon>Chironomus</taxon>
    </lineage>
</organism>
<sequence>MNPRELILINLKRQDLDYAVKVREALIHADDALRKKDIVFGRQIISEIIFMDNKTSRLNRTQELQLIVALLTDFFTRDDPTRLGLFFNIFEVGKNSRKFILIKFIIISIALQNGPALNAVGTYLLDSSLQEIRIAADLNRLLINEITYYSNNSLAKLKSLPTLSPLFTNSLCLIFAETYKDTLPTQIIGELITEFMTLSPFIYIFNIPSHVEVGAFLLGTFFRWTVLSELYEEAPSLSKLHLKILECLSSVDIKSPSKPIVYTKFLEVIIDQILKASKVIDPEKIQKSLEKFAQLIQISKSFLYGNIPLLMDRLKTLPKNPLMELVLRLS</sequence>
<dbReference type="Pfam" id="PF14964">
    <property type="entry name" value="INTS15"/>
    <property type="match status" value="1"/>
</dbReference>